<dbReference type="InterPro" id="IPR013154">
    <property type="entry name" value="ADH-like_N"/>
</dbReference>
<evidence type="ECO:0000259" key="4">
    <source>
        <dbReference type="SMART" id="SM00829"/>
    </source>
</evidence>
<dbReference type="GeneID" id="54571246"/>
<protein>
    <recommendedName>
        <fullName evidence="4">Enoyl reductase (ER) domain-containing protein</fullName>
    </recommendedName>
</protein>
<dbReference type="PANTHER" id="PTHR45348">
    <property type="entry name" value="HYPOTHETICAL OXIDOREDUCTASE (EUROFUNG)"/>
    <property type="match status" value="1"/>
</dbReference>
<dbReference type="SMART" id="SM00829">
    <property type="entry name" value="PKS_ER"/>
    <property type="match status" value="1"/>
</dbReference>
<gene>
    <name evidence="5" type="ORF">M409DRAFT_68744</name>
</gene>
<dbReference type="InterPro" id="IPR036291">
    <property type="entry name" value="NAD(P)-bd_dom_sf"/>
</dbReference>
<comment type="subunit">
    <text evidence="2">Monomer.</text>
</comment>
<dbReference type="InterPro" id="IPR020843">
    <property type="entry name" value="ER"/>
</dbReference>
<dbReference type="OrthoDB" id="10257049at2759"/>
<proteinExistence type="inferred from homology"/>
<dbReference type="SUPFAM" id="SSF51735">
    <property type="entry name" value="NAD(P)-binding Rossmann-fold domains"/>
    <property type="match status" value="1"/>
</dbReference>
<dbReference type="Gene3D" id="3.40.50.720">
    <property type="entry name" value="NAD(P)-binding Rossmann-like Domain"/>
    <property type="match status" value="1"/>
</dbReference>
<reference evidence="5" key="1">
    <citation type="journal article" date="2020" name="Stud. Mycol.">
        <title>101 Dothideomycetes genomes: a test case for predicting lifestyles and emergence of pathogens.</title>
        <authorList>
            <person name="Haridas S."/>
            <person name="Albert R."/>
            <person name="Binder M."/>
            <person name="Bloem J."/>
            <person name="Labutti K."/>
            <person name="Salamov A."/>
            <person name="Andreopoulos B."/>
            <person name="Baker S."/>
            <person name="Barry K."/>
            <person name="Bills G."/>
            <person name="Bluhm B."/>
            <person name="Cannon C."/>
            <person name="Castanera R."/>
            <person name="Culley D."/>
            <person name="Daum C."/>
            <person name="Ezra D."/>
            <person name="Gonzalez J."/>
            <person name="Henrissat B."/>
            <person name="Kuo A."/>
            <person name="Liang C."/>
            <person name="Lipzen A."/>
            <person name="Lutzoni F."/>
            <person name="Magnuson J."/>
            <person name="Mondo S."/>
            <person name="Nolan M."/>
            <person name="Ohm R."/>
            <person name="Pangilinan J."/>
            <person name="Park H.-J."/>
            <person name="Ramirez L."/>
            <person name="Alfaro M."/>
            <person name="Sun H."/>
            <person name="Tritt A."/>
            <person name="Yoshinaga Y."/>
            <person name="Zwiers L.-H."/>
            <person name="Turgeon B."/>
            <person name="Goodwin S."/>
            <person name="Spatafora J."/>
            <person name="Crous P."/>
            <person name="Grigoriev I."/>
        </authorList>
    </citation>
    <scope>NUCLEOTIDE SEQUENCE</scope>
    <source>
        <strain evidence="5">ATCC 36951</strain>
    </source>
</reference>
<evidence type="ECO:0000256" key="3">
    <source>
        <dbReference type="ARBA" id="ARBA00023002"/>
    </source>
</evidence>
<organism evidence="5 6">
    <name type="scientific">Zasmidium cellare ATCC 36951</name>
    <dbReference type="NCBI Taxonomy" id="1080233"/>
    <lineage>
        <taxon>Eukaryota</taxon>
        <taxon>Fungi</taxon>
        <taxon>Dikarya</taxon>
        <taxon>Ascomycota</taxon>
        <taxon>Pezizomycotina</taxon>
        <taxon>Dothideomycetes</taxon>
        <taxon>Dothideomycetidae</taxon>
        <taxon>Mycosphaerellales</taxon>
        <taxon>Mycosphaerellaceae</taxon>
        <taxon>Zasmidium</taxon>
    </lineage>
</organism>
<dbReference type="GO" id="GO:0016651">
    <property type="term" value="F:oxidoreductase activity, acting on NAD(P)H"/>
    <property type="evidence" value="ECO:0007669"/>
    <property type="project" value="InterPro"/>
</dbReference>
<dbReference type="Gene3D" id="3.90.180.10">
    <property type="entry name" value="Medium-chain alcohol dehydrogenases, catalytic domain"/>
    <property type="match status" value="1"/>
</dbReference>
<evidence type="ECO:0000256" key="1">
    <source>
        <dbReference type="ARBA" id="ARBA00008072"/>
    </source>
</evidence>
<feature type="domain" description="Enoyl reductase (ER)" evidence="4">
    <location>
        <begin position="11"/>
        <end position="336"/>
    </location>
</feature>
<evidence type="ECO:0000313" key="6">
    <source>
        <dbReference type="Proteomes" id="UP000799537"/>
    </source>
</evidence>
<dbReference type="InterPro" id="IPR011032">
    <property type="entry name" value="GroES-like_sf"/>
</dbReference>
<dbReference type="Proteomes" id="UP000799537">
    <property type="component" value="Unassembled WGS sequence"/>
</dbReference>
<dbReference type="AlphaFoldDB" id="A0A6A6CA75"/>
<dbReference type="SUPFAM" id="SSF50129">
    <property type="entry name" value="GroES-like"/>
    <property type="match status" value="1"/>
</dbReference>
<sequence length="338" mass="35164">MSTHRAAFLDGVAQSLRAGAIPTPTPSPGEILIRNKALAINPIDWKQQTYGFYIDAFPVILGTDSSGVVAAVGEGVTKFKVGQRVIGHGITLATKNNANGAFQEYTLCPEGAVAPIPDSLTFEEASVLPLAVSTAAAGLFEKNHLGLEYPGAPGDRSGKTVLVWGGSSSVGSLAIQLAKAAGYRVLATSSEKNFDFVASLGATPFDYRRGDVFKGIGEELRKGEFVGIYDAIAEGDTGKICSEIAKELGGGVIASALDPPPELPSGVTAQMIFAPTVFLMEPAVAKAIWQDFLPQALADGRIKPTPRVDVVGAGLEAIQGAMEKHKQGVSASKIVVSL</sequence>
<keyword evidence="3" id="KW-0560">Oxidoreductase</keyword>
<evidence type="ECO:0000313" key="5">
    <source>
        <dbReference type="EMBL" id="KAF2163130.1"/>
    </source>
</evidence>
<comment type="similarity">
    <text evidence="1">Belongs to the zinc-containing alcohol dehydrogenase family.</text>
</comment>
<accession>A0A6A6CA75</accession>
<dbReference type="RefSeq" id="XP_033664019.1">
    <property type="nucleotide sequence ID" value="XM_033817974.1"/>
</dbReference>
<dbReference type="EMBL" id="ML993610">
    <property type="protein sequence ID" value="KAF2163130.1"/>
    <property type="molecule type" value="Genomic_DNA"/>
</dbReference>
<keyword evidence="6" id="KW-1185">Reference proteome</keyword>
<dbReference type="PANTHER" id="PTHR45348:SF2">
    <property type="entry name" value="ZINC-TYPE ALCOHOL DEHYDROGENASE-LIKE PROTEIN C2E1P3.01"/>
    <property type="match status" value="1"/>
</dbReference>
<dbReference type="Pfam" id="PF08240">
    <property type="entry name" value="ADH_N"/>
    <property type="match status" value="1"/>
</dbReference>
<dbReference type="InterPro" id="IPR047122">
    <property type="entry name" value="Trans-enoyl_RdTase-like"/>
</dbReference>
<evidence type="ECO:0000256" key="2">
    <source>
        <dbReference type="ARBA" id="ARBA00011245"/>
    </source>
</evidence>
<name>A0A6A6CA75_ZASCE</name>
<dbReference type="CDD" id="cd08249">
    <property type="entry name" value="enoyl_reductase_like"/>
    <property type="match status" value="1"/>
</dbReference>